<dbReference type="PANTHER" id="PTHR42879:SF2">
    <property type="entry name" value="3-OXOACYL-[ACYL-CARRIER-PROTEIN] REDUCTASE FABG"/>
    <property type="match status" value="1"/>
</dbReference>
<dbReference type="Gene3D" id="3.40.50.720">
    <property type="entry name" value="NAD(P)-binding Rossmann-like Domain"/>
    <property type="match status" value="1"/>
</dbReference>
<dbReference type="Pfam" id="PF13561">
    <property type="entry name" value="adh_short_C2"/>
    <property type="match status" value="1"/>
</dbReference>
<dbReference type="InterPro" id="IPR050259">
    <property type="entry name" value="SDR"/>
</dbReference>
<evidence type="ECO:0000313" key="3">
    <source>
        <dbReference type="EMBL" id="GGC77781.1"/>
    </source>
</evidence>
<dbReference type="InterPro" id="IPR020904">
    <property type="entry name" value="Sc_DH/Rdtase_CS"/>
</dbReference>
<protein>
    <submittedName>
        <fullName evidence="3">Acetoacetyl-CoA reductase</fullName>
    </submittedName>
</protein>
<evidence type="ECO:0000256" key="1">
    <source>
        <dbReference type="ARBA" id="ARBA00006484"/>
    </source>
</evidence>
<dbReference type="InterPro" id="IPR002347">
    <property type="entry name" value="SDR_fam"/>
</dbReference>
<reference evidence="3" key="1">
    <citation type="journal article" date="2014" name="Int. J. Syst. Evol. Microbiol.">
        <title>Complete genome sequence of Corynebacterium casei LMG S-19264T (=DSM 44701T), isolated from a smear-ripened cheese.</title>
        <authorList>
            <consortium name="US DOE Joint Genome Institute (JGI-PGF)"/>
            <person name="Walter F."/>
            <person name="Albersmeier A."/>
            <person name="Kalinowski J."/>
            <person name="Ruckert C."/>
        </authorList>
    </citation>
    <scope>NUCLEOTIDE SEQUENCE</scope>
    <source>
        <strain evidence="3">CGMCC 1.12919</strain>
    </source>
</reference>
<dbReference type="Proteomes" id="UP000637002">
    <property type="component" value="Unassembled WGS sequence"/>
</dbReference>
<dbReference type="GO" id="GO:0032787">
    <property type="term" value="P:monocarboxylic acid metabolic process"/>
    <property type="evidence" value="ECO:0007669"/>
    <property type="project" value="UniProtKB-ARBA"/>
</dbReference>
<organism evidence="3 4">
    <name type="scientific">Chelatococcus reniformis</name>
    <dbReference type="NCBI Taxonomy" id="1494448"/>
    <lineage>
        <taxon>Bacteria</taxon>
        <taxon>Pseudomonadati</taxon>
        <taxon>Pseudomonadota</taxon>
        <taxon>Alphaproteobacteria</taxon>
        <taxon>Hyphomicrobiales</taxon>
        <taxon>Chelatococcaceae</taxon>
        <taxon>Chelatococcus</taxon>
    </lineage>
</organism>
<keyword evidence="4" id="KW-1185">Reference proteome</keyword>
<dbReference type="PROSITE" id="PS00061">
    <property type="entry name" value="ADH_SHORT"/>
    <property type="match status" value="1"/>
</dbReference>
<comment type="caution">
    <text evidence="3">The sequence shown here is derived from an EMBL/GenBank/DDBJ whole genome shotgun (WGS) entry which is preliminary data.</text>
</comment>
<dbReference type="PANTHER" id="PTHR42879">
    <property type="entry name" value="3-OXOACYL-(ACYL-CARRIER-PROTEIN) REDUCTASE"/>
    <property type="match status" value="1"/>
</dbReference>
<dbReference type="FunFam" id="3.40.50.720:FF:000173">
    <property type="entry name" value="3-oxoacyl-[acyl-carrier protein] reductase"/>
    <property type="match status" value="1"/>
</dbReference>
<dbReference type="PRINTS" id="PR00081">
    <property type="entry name" value="GDHRDH"/>
</dbReference>
<dbReference type="EMBL" id="BMGG01000007">
    <property type="protein sequence ID" value="GGC77781.1"/>
    <property type="molecule type" value="Genomic_DNA"/>
</dbReference>
<dbReference type="GO" id="GO:0016491">
    <property type="term" value="F:oxidoreductase activity"/>
    <property type="evidence" value="ECO:0007669"/>
    <property type="project" value="UniProtKB-KW"/>
</dbReference>
<dbReference type="RefSeq" id="WP_188610945.1">
    <property type="nucleotide sequence ID" value="NZ_BMGG01000007.1"/>
</dbReference>
<reference evidence="3" key="2">
    <citation type="submission" date="2020-09" db="EMBL/GenBank/DDBJ databases">
        <authorList>
            <person name="Sun Q."/>
            <person name="Zhou Y."/>
        </authorList>
    </citation>
    <scope>NUCLEOTIDE SEQUENCE</scope>
    <source>
        <strain evidence="3">CGMCC 1.12919</strain>
    </source>
</reference>
<comment type="similarity">
    <text evidence="1">Belongs to the short-chain dehydrogenases/reductases (SDR) family.</text>
</comment>
<gene>
    <name evidence="3" type="ORF">GCM10010994_40090</name>
</gene>
<proteinExistence type="inferred from homology"/>
<evidence type="ECO:0000313" key="4">
    <source>
        <dbReference type="Proteomes" id="UP000637002"/>
    </source>
</evidence>
<name>A0A916UMT1_9HYPH</name>
<dbReference type="PRINTS" id="PR00080">
    <property type="entry name" value="SDRFAMILY"/>
</dbReference>
<sequence length="257" mass="26362">MRGLKGRAAIVTGGGSGIGEAICHRLVDEGVKISILDRNVEGADRVAGALRAAGGDARFDGVDISDYAAVQRCVARAEAALGPTEILINCAGWDKVVNFASSTVELHDQVIAINLKGPVNVMHQVAPGMAERKYGRVVSISSDAGRVGSSGQAVYSACKAGVIAMSKTLAREFARSGVTFNAVAPGPTKTPMMDAALDDGDSAEAQTILNRMIAAVPLKRIGLPEDVAGIVAFLASDEASFITGQVVSVSGGLTMHG</sequence>
<dbReference type="InterPro" id="IPR036291">
    <property type="entry name" value="NAD(P)-bd_dom_sf"/>
</dbReference>
<dbReference type="SUPFAM" id="SSF51735">
    <property type="entry name" value="NAD(P)-binding Rossmann-fold domains"/>
    <property type="match status" value="1"/>
</dbReference>
<accession>A0A916UMT1</accession>
<dbReference type="AlphaFoldDB" id="A0A916UMT1"/>
<keyword evidence="2" id="KW-0560">Oxidoreductase</keyword>
<evidence type="ECO:0000256" key="2">
    <source>
        <dbReference type="ARBA" id="ARBA00023002"/>
    </source>
</evidence>